<dbReference type="Gene3D" id="1.10.10.60">
    <property type="entry name" value="Homeodomain-like"/>
    <property type="match status" value="1"/>
</dbReference>
<evidence type="ECO:0000256" key="6">
    <source>
        <dbReference type="ARBA" id="ARBA00022840"/>
    </source>
</evidence>
<keyword evidence="7" id="KW-0238">DNA-binding</keyword>
<feature type="compositionally biased region" description="Low complexity" evidence="9">
    <location>
        <begin position="332"/>
        <end position="349"/>
    </location>
</feature>
<comment type="caution">
    <text evidence="13">The sequence shown here is derived from an EMBL/GenBank/DDBJ whole genome shotgun (WGS) entry which is preliminary data.</text>
</comment>
<dbReference type="Gene3D" id="3.40.50.10810">
    <property type="entry name" value="Tandem AAA-ATPase domain"/>
    <property type="match status" value="1"/>
</dbReference>
<evidence type="ECO:0000256" key="5">
    <source>
        <dbReference type="ARBA" id="ARBA00022801"/>
    </source>
</evidence>
<accession>A0ABQ7JAD5</accession>
<organism evidence="13 14">
    <name type="scientific">Cardiosporidium cionae</name>
    <dbReference type="NCBI Taxonomy" id="476202"/>
    <lineage>
        <taxon>Eukaryota</taxon>
        <taxon>Sar</taxon>
        <taxon>Alveolata</taxon>
        <taxon>Apicomplexa</taxon>
        <taxon>Aconoidasida</taxon>
        <taxon>Nephromycida</taxon>
        <taxon>Cardiosporidium</taxon>
    </lineage>
</organism>
<dbReference type="SUPFAM" id="SSF52540">
    <property type="entry name" value="P-loop containing nucleoside triphosphate hydrolases"/>
    <property type="match status" value="2"/>
</dbReference>
<comment type="similarity">
    <text evidence="2">Belongs to the SNF2/RAD54 helicase family.</text>
</comment>
<dbReference type="Pfam" id="PF00385">
    <property type="entry name" value="Chromo"/>
    <property type="match status" value="2"/>
</dbReference>
<evidence type="ECO:0000256" key="4">
    <source>
        <dbReference type="ARBA" id="ARBA00022741"/>
    </source>
</evidence>
<dbReference type="InterPro" id="IPR016197">
    <property type="entry name" value="Chromo-like_dom_sf"/>
</dbReference>
<sequence>MPVFYLFSHSCYDFCLIYYNLLFNRYIFSYSVWMCRFRAFCEFYVDRTALCPSGSQAQKIHVFFPKSTVLPEQSANSWTHPLDSSSVDSRQCVNPYLNAFPPSDATIEQANSISSAASAFSKSTQPVSHPLATASLPIGQQPISAPIGYSAFPRVSSPNFHLGNGDTVGSSPFPCLASSPSLSMYGTSHLGSNGVPTASMEYPVSTKMESVLQPSPDSPTPPSLVAFEGTERQALELLKRKSADMLANSTAVDSSFQQQTRYHPSELCYYSGLTKNHAYGMENKGQKHSVDSHPHFDSRMASLTAPSTAAWNVRSRSISKKVKSSLVDEVGAYSDNSSNSSSSGPASSFSEDESEGGESDSGVPLVSSKQNVFNEEKASFGMHSATPSDPKAFQSMASPFNENAPLSSAGRPRRARKGVLRYGMKLEEGPTANTLSNAAEALSNNLPRNRETRRSKRTLQDVSYGRPLEASYSYDHPAYLGDGMDAGSEESQIMDAYDKVDGLTTHYAESDAYDSSIDPWDSHRLGSGSVRKSYRRRPRDAYHVGRVGRVARRSTSLRERKKVNYADLGADYETDEEDRVIKEQRDTQQAEQEHINGVDRILMHRIHEDVQEMEYLIKWRGQAHLHNTWEVYETLQRVHGIKKVDNYIRKLQESVKRRSQMTADEIEQEDITFELQRQIDDDALSADRIVEVGPDPSTGVETFLVKWKSSPYDQCTWEIRETIEKHGFKNLIDAYFEREDRIQGKAAMDSIWNAQSLSRTKFEPYISTPWFISRNTTLLLRDYQLTGLNWMVSRMKYGLSVLLADEMGLGKTIQTISLIGHMLYTEHLVGPYLIIVPQSTIDNWMREFEFWLPQANAVCFHGNAVGRDILRYYELRQVNVREKGKRWRFDVCITAPSILNSPSDLEFLRRVCWQLMVVDEAHQLKNRNSKRFQELRLFQSEYKLLLSGTPLHNNLEELWSLLHFMNPLKYTYYEDFRRRYPDIENTAAIGEAKQTQLASLQGELHEVILRRIKRDVEKSLPNKVESILQVEMSPYQEMWYENVYTRNYEQLARSSGGARNSLQNICMELKKVCNHPFFGKMCLLEKLLIRLKEKNHRVLIFSQMVRMLNILSNYLTMKGYKHQRLDGSMGKEVRKKAMDHFNDPHSDDFAFLLSTKAGGLGINLTSADTVIIYDSDWNPQNDLQAEARAHRIGQTKTVQIYRLVTKNSIEQSILERAKTKMVLDTLVVQGLNKKHPGNTELLLSGGPQSTSFTREELSKILKFGASNLWKRHESSKTSLDHSVDVDVDLDKVLSEAQISTTETQDMADDLLSSFNNITEFRYEPPPQEDTNDKDFWAATIPLEERVKFKKAKEQELVVSGPRKTRAKDGFAVRNEDVDYAESDTEPNEDSRKRKNFKHRKRCNGVSDKDRYRLYRSLLKFGNPSTRLEDIHEDSRLFKFDSKVIDHECNYVIDLCRKRLQEIGYKHGNVDNEEEGNTETPLASSQVNEDASKVDDSSCKSGTTSRHFVGIGENKANAVDLVERVELLLMLDKFVKEQNPMCPDPWKLPVGLLPGPSKFPPPPSGEHGFLKLTLPENVLKKLKDWTAKDVRDWGPEQDINLIKGTYIYGFGAWTEVHNDPNLHLEQVKEIKYDKVKMRALRTLKLLEAATTEGRAKQKKGRQKGKETSGVACTESASPEDAGMKSPLDSSGSIEVSASKGLEIPPYLPSSSEVLHVKRQRSDIEENDGLAKINATSTKRHKASIIDLSAATKEELSTRARKVLKPVKKTLKSLKQISNDEKCTDHEVVSLMKRSLPRVGDKICEALDLCANEISREKLDTACWEYVSKYTVASGEDLKRVYLQLCDLSIASKDSFQNPSPHVKWEGQRCSPAIVNSNGTSPLADSPLANSPLTTSPLAASSLANSPLAASPMATSPLTTPLAASLMAASPMATSPLTTSPLAASPMAPSPNVVNSHIFTKAAQAVVASAENHVQLVSSAPAAIAKTSLLSLAAGDIPALHPYESSVPTDSSES</sequence>
<dbReference type="InterPro" id="IPR000953">
    <property type="entry name" value="Chromo/chromo_shadow_dom"/>
</dbReference>
<feature type="domain" description="Helicase ATP-binding" evidence="11">
    <location>
        <begin position="792"/>
        <end position="968"/>
    </location>
</feature>
<feature type="domain" description="Chromo" evidence="10">
    <location>
        <begin position="684"/>
        <end position="747"/>
    </location>
</feature>
<dbReference type="InterPro" id="IPR001650">
    <property type="entry name" value="Helicase_C-like"/>
</dbReference>
<dbReference type="Gene3D" id="2.40.50.40">
    <property type="match status" value="2"/>
</dbReference>
<keyword evidence="6" id="KW-0067">ATP-binding</keyword>
<feature type="region of interest" description="Disordered" evidence="9">
    <location>
        <begin position="332"/>
        <end position="365"/>
    </location>
</feature>
<dbReference type="Pfam" id="PF23588">
    <property type="entry name" value="HTH_CHD1_Hrp3"/>
    <property type="match status" value="1"/>
</dbReference>
<evidence type="ECO:0000313" key="14">
    <source>
        <dbReference type="Proteomes" id="UP000823046"/>
    </source>
</evidence>
<dbReference type="PROSITE" id="PS50013">
    <property type="entry name" value="CHROMO_2"/>
    <property type="match status" value="2"/>
</dbReference>
<gene>
    <name evidence="13" type="ORF">IE077_002612</name>
</gene>
<feature type="compositionally biased region" description="Polar residues" evidence="9">
    <location>
        <begin position="395"/>
        <end position="406"/>
    </location>
</feature>
<dbReference type="CDD" id="cd18793">
    <property type="entry name" value="SF2_C_SNF"/>
    <property type="match status" value="1"/>
</dbReference>
<evidence type="ECO:0000259" key="10">
    <source>
        <dbReference type="PROSITE" id="PS50013"/>
    </source>
</evidence>
<evidence type="ECO:0000256" key="3">
    <source>
        <dbReference type="ARBA" id="ARBA00022737"/>
    </source>
</evidence>
<dbReference type="Pfam" id="PF00271">
    <property type="entry name" value="Helicase_C"/>
    <property type="match status" value="1"/>
</dbReference>
<feature type="region of interest" description="Disordered" evidence="9">
    <location>
        <begin position="380"/>
        <end position="414"/>
    </location>
</feature>
<evidence type="ECO:0000256" key="2">
    <source>
        <dbReference type="ARBA" id="ARBA00007025"/>
    </source>
</evidence>
<evidence type="ECO:0000256" key="1">
    <source>
        <dbReference type="ARBA" id="ARBA00004123"/>
    </source>
</evidence>
<dbReference type="SMART" id="SM00490">
    <property type="entry name" value="HELICc"/>
    <property type="match status" value="1"/>
</dbReference>
<dbReference type="InterPro" id="IPR027417">
    <property type="entry name" value="P-loop_NTPase"/>
</dbReference>
<evidence type="ECO:0000313" key="13">
    <source>
        <dbReference type="EMBL" id="KAF8820970.1"/>
    </source>
</evidence>
<proteinExistence type="inferred from homology"/>
<dbReference type="InterPro" id="IPR056302">
    <property type="entry name" value="CHD1-2/Hrp3_HTH"/>
</dbReference>
<feature type="compositionally biased region" description="Acidic residues" evidence="9">
    <location>
        <begin position="1377"/>
        <end position="1387"/>
    </location>
</feature>
<dbReference type="InterPro" id="IPR049730">
    <property type="entry name" value="SNF2/RAD54-like_C"/>
</dbReference>
<name>A0ABQ7JAD5_9APIC</name>
<feature type="domain" description="Helicase C-terminal" evidence="12">
    <location>
        <begin position="1083"/>
        <end position="1234"/>
    </location>
</feature>
<feature type="region of interest" description="Disordered" evidence="9">
    <location>
        <begin position="1468"/>
        <end position="1498"/>
    </location>
</feature>
<dbReference type="InterPro" id="IPR014001">
    <property type="entry name" value="Helicase_ATP-bd"/>
</dbReference>
<dbReference type="SMART" id="SM00487">
    <property type="entry name" value="DEXDc"/>
    <property type="match status" value="1"/>
</dbReference>
<evidence type="ECO:0000256" key="8">
    <source>
        <dbReference type="ARBA" id="ARBA00023242"/>
    </source>
</evidence>
<dbReference type="Pfam" id="PF13907">
    <property type="entry name" value="CHD1-like_C"/>
    <property type="match status" value="1"/>
</dbReference>
<keyword evidence="5" id="KW-0378">Hydrolase</keyword>
<reference evidence="13 14" key="1">
    <citation type="journal article" date="2020" name="bioRxiv">
        <title>Metabolic contributions of an alphaproteobacterial endosymbiont in the apicomplexan Cardiosporidium cionae.</title>
        <authorList>
            <person name="Hunter E.S."/>
            <person name="Paight C.J."/>
            <person name="Lane C.E."/>
        </authorList>
    </citation>
    <scope>NUCLEOTIDE SEQUENCE [LARGE SCALE GENOMIC DNA]</scope>
    <source>
        <strain evidence="13">ESH_2018</strain>
    </source>
</reference>
<dbReference type="Proteomes" id="UP000823046">
    <property type="component" value="Unassembled WGS sequence"/>
</dbReference>
<dbReference type="InterPro" id="IPR000330">
    <property type="entry name" value="SNF2_N"/>
</dbReference>
<dbReference type="SMART" id="SM00298">
    <property type="entry name" value="CHROMO"/>
    <property type="match status" value="2"/>
</dbReference>
<dbReference type="InterPro" id="IPR023780">
    <property type="entry name" value="Chromo_domain"/>
</dbReference>
<keyword evidence="14" id="KW-1185">Reference proteome</keyword>
<feature type="region of interest" description="Disordered" evidence="9">
    <location>
        <begin position="1650"/>
        <end position="1691"/>
    </location>
</feature>
<dbReference type="SMART" id="SM01176">
    <property type="entry name" value="DUF4208"/>
    <property type="match status" value="1"/>
</dbReference>
<dbReference type="SUPFAM" id="SSF54160">
    <property type="entry name" value="Chromo domain-like"/>
    <property type="match status" value="2"/>
</dbReference>
<evidence type="ECO:0000256" key="9">
    <source>
        <dbReference type="SAM" id="MobiDB-lite"/>
    </source>
</evidence>
<evidence type="ECO:0000259" key="12">
    <source>
        <dbReference type="PROSITE" id="PS51194"/>
    </source>
</evidence>
<keyword evidence="3" id="KW-0677">Repeat</keyword>
<dbReference type="PANTHER" id="PTHR45623:SF14">
    <property type="entry name" value="CHROMODOMAIN-HELICASE-DNA-BINDING PROTEIN 1"/>
    <property type="match status" value="1"/>
</dbReference>
<keyword evidence="8" id="KW-0539">Nucleus</keyword>
<feature type="domain" description="Chromo" evidence="10">
    <location>
        <begin position="596"/>
        <end position="659"/>
    </location>
</feature>
<keyword evidence="4" id="KW-0547">Nucleotide-binding</keyword>
<evidence type="ECO:0000256" key="7">
    <source>
        <dbReference type="ARBA" id="ARBA00023125"/>
    </source>
</evidence>
<comment type="subcellular location">
    <subcellularLocation>
        <location evidence="1">Nucleus</location>
    </subcellularLocation>
</comment>
<dbReference type="Pfam" id="PF00176">
    <property type="entry name" value="SNF2-rel_dom"/>
    <property type="match status" value="1"/>
</dbReference>
<dbReference type="EMBL" id="JADAQX010000263">
    <property type="protein sequence ID" value="KAF8820970.1"/>
    <property type="molecule type" value="Genomic_DNA"/>
</dbReference>
<dbReference type="InterPro" id="IPR038718">
    <property type="entry name" value="SNF2-like_sf"/>
</dbReference>
<dbReference type="PROSITE" id="PS51192">
    <property type="entry name" value="HELICASE_ATP_BIND_1"/>
    <property type="match status" value="1"/>
</dbReference>
<evidence type="ECO:0000259" key="11">
    <source>
        <dbReference type="PROSITE" id="PS51192"/>
    </source>
</evidence>
<dbReference type="PROSITE" id="PS51194">
    <property type="entry name" value="HELICASE_CTER"/>
    <property type="match status" value="1"/>
</dbReference>
<protein>
    <submittedName>
        <fullName evidence="13">Chromodomain helicase Dna binding protein CHD1/SWI2/SNF2</fullName>
    </submittedName>
</protein>
<feature type="compositionally biased region" description="Polar residues" evidence="9">
    <location>
        <begin position="1477"/>
        <end position="1488"/>
    </location>
</feature>
<dbReference type="InterPro" id="IPR025260">
    <property type="entry name" value="CHD1-like_C"/>
</dbReference>
<dbReference type="Gene3D" id="3.40.50.300">
    <property type="entry name" value="P-loop containing nucleotide triphosphate hydrolases"/>
    <property type="match status" value="2"/>
</dbReference>
<feature type="region of interest" description="Disordered" evidence="9">
    <location>
        <begin position="1377"/>
        <end position="1400"/>
    </location>
</feature>
<dbReference type="PANTHER" id="PTHR45623">
    <property type="entry name" value="CHROMODOMAIN-HELICASE-DNA-BINDING PROTEIN 3-RELATED-RELATED"/>
    <property type="match status" value="1"/>
</dbReference>